<accession>W6UG15</accession>
<dbReference type="EMBL" id="APAU02000037">
    <property type="protein sequence ID" value="EUB59931.1"/>
    <property type="molecule type" value="Genomic_DNA"/>
</dbReference>
<dbReference type="RefSeq" id="XP_024351127.1">
    <property type="nucleotide sequence ID" value="XM_024494506.1"/>
</dbReference>
<dbReference type="Proteomes" id="UP000019149">
    <property type="component" value="Unassembled WGS sequence"/>
</dbReference>
<keyword evidence="2" id="KW-1185">Reference proteome</keyword>
<sequence>MQNIRILDTKLNKIHDKSCLKLVRSDKKLSIRAIFWHFINELWRFKNKFYSRCRQPHLIIEKKYSFDFGAGRYRTEPCNSCLDGSVVNSIPEVQENGEVAGGRPHYQPFLLRDVTVSHIHMTSHRLFVKVQNAFKMRKLFTHFKFAYLTLNLPNEAGSILYSFLSSISLGNSELNGTPPADHKMKMKVKRHIGLMRHDPEKILHCTLTTNSQSHSCHLILCLSFDALYNFFPFVCKLIVLSSSSNVLSSFKVKNCLLSIARILNNFRVFKTFECRPSSLLNYAKLHYFPFNTGDKCTHQRPSLLEKNHKYIVSYASKSCYLVIQSSNCLSFVEVSRRMEWDLPQLVHLSLSDLSQSSGADTFLAVLLAATLPLDTDQEVEQEASPFMARHTRLATFSFNEIQSFLFSCVPFKHHDLKVLSKVYSIKHSSIPSFNILKLDLRLQLVLPGNSSFFTYRKYSFVSEAFKGFNVLVPAIFVPISLLFPNELFCIRMFDTKNRSHFSSHVSQSTNNLKTERFLPHTDEMNNNNKLVISGAHFYLLMVLSRTGMLISRHDLPFLSSSIRIRFCSLTISVRYSPSLKSLGYRCIKPLKKLMFFEHFKTFPGLSNFTYGTSLLNWYLEEQTMVVISEFELFQASTPPQQFGEEPFQLGTFVQCGRDLLGTSTKLLSQSSWVL</sequence>
<proteinExistence type="predicted"/>
<comment type="caution">
    <text evidence="1">The sequence shown here is derived from an EMBL/GenBank/DDBJ whole genome shotgun (WGS) entry which is preliminary data.</text>
</comment>
<protein>
    <submittedName>
        <fullName evidence="1">Uncharacterized protein</fullName>
    </submittedName>
</protein>
<evidence type="ECO:0000313" key="1">
    <source>
        <dbReference type="EMBL" id="EUB59931.1"/>
    </source>
</evidence>
<gene>
    <name evidence="1" type="ORF">EGR_05257</name>
</gene>
<evidence type="ECO:0000313" key="2">
    <source>
        <dbReference type="Proteomes" id="UP000019149"/>
    </source>
</evidence>
<name>W6UG15_ECHGR</name>
<dbReference type="CTD" id="36340972"/>
<dbReference type="AlphaFoldDB" id="W6UG15"/>
<reference evidence="1 2" key="1">
    <citation type="journal article" date="2013" name="Nat. Genet.">
        <title>The genome of the hydatid tapeworm Echinococcus granulosus.</title>
        <authorList>
            <person name="Zheng H."/>
            <person name="Zhang W."/>
            <person name="Zhang L."/>
            <person name="Zhang Z."/>
            <person name="Li J."/>
            <person name="Lu G."/>
            <person name="Zhu Y."/>
            <person name="Wang Y."/>
            <person name="Huang Y."/>
            <person name="Liu J."/>
            <person name="Kang H."/>
            <person name="Chen J."/>
            <person name="Wang L."/>
            <person name="Chen A."/>
            <person name="Yu S."/>
            <person name="Gao Z."/>
            <person name="Jin L."/>
            <person name="Gu W."/>
            <person name="Wang Z."/>
            <person name="Zhao L."/>
            <person name="Shi B."/>
            <person name="Wen H."/>
            <person name="Lin R."/>
            <person name="Jones M.K."/>
            <person name="Brejova B."/>
            <person name="Vinar T."/>
            <person name="Zhao G."/>
            <person name="McManus D.P."/>
            <person name="Chen Z."/>
            <person name="Zhou Y."/>
            <person name="Wang S."/>
        </authorList>
    </citation>
    <scope>NUCLEOTIDE SEQUENCE [LARGE SCALE GENOMIC DNA]</scope>
</reference>
<dbReference type="KEGG" id="egl:EGR_05257"/>
<dbReference type="GeneID" id="36340972"/>
<organism evidence="1 2">
    <name type="scientific">Echinococcus granulosus</name>
    <name type="common">Hydatid tapeworm</name>
    <dbReference type="NCBI Taxonomy" id="6210"/>
    <lineage>
        <taxon>Eukaryota</taxon>
        <taxon>Metazoa</taxon>
        <taxon>Spiralia</taxon>
        <taxon>Lophotrochozoa</taxon>
        <taxon>Platyhelminthes</taxon>
        <taxon>Cestoda</taxon>
        <taxon>Eucestoda</taxon>
        <taxon>Cyclophyllidea</taxon>
        <taxon>Taeniidae</taxon>
        <taxon>Echinococcus</taxon>
        <taxon>Echinococcus granulosus group</taxon>
    </lineage>
</organism>